<accession>A0ABN1ZUN4</accession>
<dbReference type="InterPro" id="IPR000120">
    <property type="entry name" value="Amidase"/>
</dbReference>
<name>A0ABN1ZUN4_9ACTN</name>
<dbReference type="Pfam" id="PF01425">
    <property type="entry name" value="Amidase"/>
    <property type="match status" value="1"/>
</dbReference>
<dbReference type="RefSeq" id="WP_141005906.1">
    <property type="nucleotide sequence ID" value="NZ_BAAAOR010000004.1"/>
</dbReference>
<gene>
    <name evidence="2" type="ORF">GCM10009788_04540</name>
</gene>
<dbReference type="InterPro" id="IPR023631">
    <property type="entry name" value="Amidase_dom"/>
</dbReference>
<evidence type="ECO:0000313" key="3">
    <source>
        <dbReference type="Proteomes" id="UP001500842"/>
    </source>
</evidence>
<dbReference type="PROSITE" id="PS00571">
    <property type="entry name" value="AMIDASES"/>
    <property type="match status" value="1"/>
</dbReference>
<proteinExistence type="predicted"/>
<dbReference type="Gene3D" id="3.90.1300.10">
    <property type="entry name" value="Amidase signature (AS) domain"/>
    <property type="match status" value="1"/>
</dbReference>
<sequence length="479" mass="49620">MSDDSTVPLTLTGVAAALRAGTVTSVELVQRAVAVADAQDAAVGMFVDRYTESALAAAEAADADLAAGREVGPLHGIPLGIKDIITTREGVTTGQSLVHDRDAMSGDAVVVDRLRSAGGIVLGKLTTMEFAIGAPDETKPFPIPRNPWHLEHWAGGSSSGSGSSVATGAVLGALGTDTGGSIRIPASFCGISGLMPTFGRVPKSGCIPLGYSLDHIGPMARSARDCAVMLEVMAGYDASDLCAIDVPADDYSGALSGDLSGDLSGVRIGVDRLARISGAYEDPSLPAAFDAAVAVLEARGATVVEVEVPFYAEMSTADMVIMLSEAFAYHRPDLQSRWEDYFAALRKIVGMAVFYTAADVVQAQRARTVGIRALNAVYETVDLIVTPTAAGGAMSFEDLAQGLLGLRNPSFTGYWDTTGNPVLSVPMGFTAGGLPLGLQVAGRPFEEALVLRAGDAYQQATDWHLRVPTPAELTEGAAA</sequence>
<keyword evidence="3" id="KW-1185">Reference proteome</keyword>
<dbReference type="Proteomes" id="UP001500842">
    <property type="component" value="Unassembled WGS sequence"/>
</dbReference>
<dbReference type="SUPFAM" id="SSF75304">
    <property type="entry name" value="Amidase signature (AS) enzymes"/>
    <property type="match status" value="1"/>
</dbReference>
<dbReference type="EMBL" id="BAAAOR010000004">
    <property type="protein sequence ID" value="GAA1504295.1"/>
    <property type="molecule type" value="Genomic_DNA"/>
</dbReference>
<dbReference type="PANTHER" id="PTHR11895">
    <property type="entry name" value="TRANSAMIDASE"/>
    <property type="match status" value="1"/>
</dbReference>
<reference evidence="2 3" key="1">
    <citation type="journal article" date="2019" name="Int. J. Syst. Evol. Microbiol.">
        <title>The Global Catalogue of Microorganisms (GCM) 10K type strain sequencing project: providing services to taxonomists for standard genome sequencing and annotation.</title>
        <authorList>
            <consortium name="The Broad Institute Genomics Platform"/>
            <consortium name="The Broad Institute Genome Sequencing Center for Infectious Disease"/>
            <person name="Wu L."/>
            <person name="Ma J."/>
        </authorList>
    </citation>
    <scope>NUCLEOTIDE SEQUENCE [LARGE SCALE GENOMIC DNA]</scope>
    <source>
        <strain evidence="2 3">JCM 14942</strain>
    </source>
</reference>
<protein>
    <submittedName>
        <fullName evidence="2">Asp-tRNA(Asn)/Glu-tRNA(Gln) amidotransferase GatCAB subunit A</fullName>
    </submittedName>
</protein>
<evidence type="ECO:0000313" key="2">
    <source>
        <dbReference type="EMBL" id="GAA1504295.1"/>
    </source>
</evidence>
<feature type="domain" description="Amidase" evidence="1">
    <location>
        <begin position="27"/>
        <end position="451"/>
    </location>
</feature>
<evidence type="ECO:0000259" key="1">
    <source>
        <dbReference type="Pfam" id="PF01425"/>
    </source>
</evidence>
<dbReference type="InterPro" id="IPR020556">
    <property type="entry name" value="Amidase_CS"/>
</dbReference>
<dbReference type="InterPro" id="IPR036928">
    <property type="entry name" value="AS_sf"/>
</dbReference>
<comment type="caution">
    <text evidence="2">The sequence shown here is derived from an EMBL/GenBank/DDBJ whole genome shotgun (WGS) entry which is preliminary data.</text>
</comment>
<dbReference type="PANTHER" id="PTHR11895:SF176">
    <property type="entry name" value="AMIDASE AMID-RELATED"/>
    <property type="match status" value="1"/>
</dbReference>
<organism evidence="2 3">
    <name type="scientific">Nocardioides humi</name>
    <dbReference type="NCBI Taxonomy" id="449461"/>
    <lineage>
        <taxon>Bacteria</taxon>
        <taxon>Bacillati</taxon>
        <taxon>Actinomycetota</taxon>
        <taxon>Actinomycetes</taxon>
        <taxon>Propionibacteriales</taxon>
        <taxon>Nocardioidaceae</taxon>
        <taxon>Nocardioides</taxon>
    </lineage>
</organism>